<reference evidence="1 2" key="1">
    <citation type="journal article" date="2017" name="Nature">
        <title>The Apostasia genome and the evolution of orchids.</title>
        <authorList>
            <person name="Zhang G.Q."/>
            <person name="Liu K.W."/>
            <person name="Li Z."/>
            <person name="Lohaus R."/>
            <person name="Hsiao Y.Y."/>
            <person name="Niu S.C."/>
            <person name="Wang J.Y."/>
            <person name="Lin Y.C."/>
            <person name="Xu Q."/>
            <person name="Chen L.J."/>
            <person name="Yoshida K."/>
            <person name="Fujiwara S."/>
            <person name="Wang Z.W."/>
            <person name="Zhang Y.Q."/>
            <person name="Mitsuda N."/>
            <person name="Wang M."/>
            <person name="Liu G.H."/>
            <person name="Pecoraro L."/>
            <person name="Huang H.X."/>
            <person name="Xiao X.J."/>
            <person name="Lin M."/>
            <person name="Wu X.Y."/>
            <person name="Wu W.L."/>
            <person name="Chen Y.Y."/>
            <person name="Chang S.B."/>
            <person name="Sakamoto S."/>
            <person name="Ohme-Takagi M."/>
            <person name="Yagi M."/>
            <person name="Zeng S.J."/>
            <person name="Shen C.Y."/>
            <person name="Yeh C.M."/>
            <person name="Luo Y.B."/>
            <person name="Tsai W.C."/>
            <person name="Van de Peer Y."/>
            <person name="Liu Z.J."/>
        </authorList>
    </citation>
    <scope>NUCLEOTIDE SEQUENCE [LARGE SCALE GENOMIC DNA]</scope>
    <source>
        <strain evidence="2">cv. Shenzhen</strain>
        <tissue evidence="1">Stem</tissue>
    </source>
</reference>
<organism evidence="1 2">
    <name type="scientific">Apostasia shenzhenica</name>
    <dbReference type="NCBI Taxonomy" id="1088818"/>
    <lineage>
        <taxon>Eukaryota</taxon>
        <taxon>Viridiplantae</taxon>
        <taxon>Streptophyta</taxon>
        <taxon>Embryophyta</taxon>
        <taxon>Tracheophyta</taxon>
        <taxon>Spermatophyta</taxon>
        <taxon>Magnoliopsida</taxon>
        <taxon>Liliopsida</taxon>
        <taxon>Asparagales</taxon>
        <taxon>Orchidaceae</taxon>
        <taxon>Apostasioideae</taxon>
        <taxon>Apostasia</taxon>
    </lineage>
</organism>
<keyword evidence="2" id="KW-1185">Reference proteome</keyword>
<evidence type="ECO:0000313" key="1">
    <source>
        <dbReference type="EMBL" id="PKA47495.1"/>
    </source>
</evidence>
<accession>A0A2H9ZW03</accession>
<name>A0A2H9ZW03_9ASPA</name>
<dbReference type="AlphaFoldDB" id="A0A2H9ZW03"/>
<evidence type="ECO:0000313" key="2">
    <source>
        <dbReference type="Proteomes" id="UP000236161"/>
    </source>
</evidence>
<dbReference type="EMBL" id="KZ453155">
    <property type="protein sequence ID" value="PKA47495.1"/>
    <property type="molecule type" value="Genomic_DNA"/>
</dbReference>
<dbReference type="Proteomes" id="UP000236161">
    <property type="component" value="Unassembled WGS sequence"/>
</dbReference>
<gene>
    <name evidence="1" type="ORF">AXF42_Ash020665</name>
</gene>
<protein>
    <submittedName>
        <fullName evidence="1">Uncharacterized protein</fullName>
    </submittedName>
</protein>
<proteinExistence type="predicted"/>
<sequence>MPRAGLRLGAELRGCRVQRDCAELLGRMRNYEVVRGTARLREQLRGTAGLHADLSGYSRNCEAALASREIAMLPAKLRDCAQNCDATR</sequence>